<sequence length="334" mass="37124">MSNPLLAIFSGIFSVLRFLVSSLTGIFASSSYSSAHMTAHLHSSRILIYRGPDTYVPITILSDASDIDTDKLKVTLIQKGYRAGLFGWGIARYLGDVSERGIDVTPDNTKKWDGSDSTAPDIDTVSTSSSSSTKTTGDEAEHRSTLTTPNLTQRQRSKIHTELENLIPDIPHKHRLATFLVRIPVRSGDGYFRFKIRTAKNTVYSPTMRILSVSLSSASIKGASILPPTIVPELLIRAVGLAVTTFLYGLFPIAALLEKVLPRKWSRKLLGWLYRRLGMEQRQQQFMDKHGQKVLDARKKTMEAVPFASLGVRTHYEIEKDEKAGRGGVMYLHA</sequence>
<name>A0A8X7T5T7_9BASI</name>
<feature type="compositionally biased region" description="Polar residues" evidence="1">
    <location>
        <begin position="145"/>
        <end position="154"/>
    </location>
</feature>
<organism evidence="3 4">
    <name type="scientific">Tilletia walkeri</name>
    <dbReference type="NCBI Taxonomy" id="117179"/>
    <lineage>
        <taxon>Eukaryota</taxon>
        <taxon>Fungi</taxon>
        <taxon>Dikarya</taxon>
        <taxon>Basidiomycota</taxon>
        <taxon>Ustilaginomycotina</taxon>
        <taxon>Exobasidiomycetes</taxon>
        <taxon>Tilletiales</taxon>
        <taxon>Tilletiaceae</taxon>
        <taxon>Tilletia</taxon>
    </lineage>
</organism>
<evidence type="ECO:0000256" key="2">
    <source>
        <dbReference type="SAM" id="Phobius"/>
    </source>
</evidence>
<evidence type="ECO:0000313" key="4">
    <source>
        <dbReference type="Proteomes" id="UP000078113"/>
    </source>
</evidence>
<evidence type="ECO:0000256" key="1">
    <source>
        <dbReference type="SAM" id="MobiDB-lite"/>
    </source>
</evidence>
<feature type="compositionally biased region" description="Basic and acidic residues" evidence="1">
    <location>
        <begin position="105"/>
        <end position="114"/>
    </location>
</feature>
<feature type="region of interest" description="Disordered" evidence="1">
    <location>
        <begin position="105"/>
        <end position="155"/>
    </location>
</feature>
<feature type="transmembrane region" description="Helical" evidence="2">
    <location>
        <begin position="234"/>
        <end position="257"/>
    </location>
</feature>
<accession>A0A8X7T5T7</accession>
<protein>
    <submittedName>
        <fullName evidence="3">Uncharacterized protein</fullName>
    </submittedName>
</protein>
<keyword evidence="2" id="KW-0812">Transmembrane</keyword>
<reference evidence="3" key="2">
    <citation type="journal article" date="2019" name="IMA Fungus">
        <title>Genome sequencing and comparison of five Tilletia species to identify candidate genes for the detection of regulated species infecting wheat.</title>
        <authorList>
            <person name="Nguyen H.D.T."/>
            <person name="Sultana T."/>
            <person name="Kesanakurti P."/>
            <person name="Hambleton S."/>
        </authorList>
    </citation>
    <scope>NUCLEOTIDE SEQUENCE</scope>
    <source>
        <strain evidence="3">DAOMC 236422</strain>
    </source>
</reference>
<proteinExistence type="predicted"/>
<dbReference type="EMBL" id="LWDG02000066">
    <property type="protein sequence ID" value="KAE8270057.1"/>
    <property type="molecule type" value="Genomic_DNA"/>
</dbReference>
<dbReference type="AlphaFoldDB" id="A0A8X7T5T7"/>
<keyword evidence="2" id="KW-0472">Membrane</keyword>
<reference evidence="3" key="1">
    <citation type="submission" date="2016-04" db="EMBL/GenBank/DDBJ databases">
        <authorList>
            <person name="Nguyen H.D."/>
            <person name="Samba Siva P."/>
            <person name="Cullis J."/>
            <person name="Levesque C.A."/>
            <person name="Hambleton S."/>
        </authorList>
    </citation>
    <scope>NUCLEOTIDE SEQUENCE</scope>
    <source>
        <strain evidence="3">DAOMC 236422</strain>
    </source>
</reference>
<keyword evidence="2" id="KW-1133">Transmembrane helix</keyword>
<feature type="compositionally biased region" description="Low complexity" evidence="1">
    <location>
        <begin position="124"/>
        <end position="135"/>
    </location>
</feature>
<gene>
    <name evidence="3" type="ORF">A4X09_0g2298</name>
</gene>
<evidence type="ECO:0000313" key="3">
    <source>
        <dbReference type="EMBL" id="KAE8270057.1"/>
    </source>
</evidence>
<keyword evidence="4" id="KW-1185">Reference proteome</keyword>
<dbReference type="Proteomes" id="UP000078113">
    <property type="component" value="Unassembled WGS sequence"/>
</dbReference>
<comment type="caution">
    <text evidence="3">The sequence shown here is derived from an EMBL/GenBank/DDBJ whole genome shotgun (WGS) entry which is preliminary data.</text>
</comment>